<feature type="transmembrane region" description="Helical" evidence="6">
    <location>
        <begin position="440"/>
        <end position="459"/>
    </location>
</feature>
<dbReference type="InterPro" id="IPR036259">
    <property type="entry name" value="MFS_trans_sf"/>
</dbReference>
<feature type="transmembrane region" description="Helical" evidence="6">
    <location>
        <begin position="47"/>
        <end position="72"/>
    </location>
</feature>
<feature type="transmembrane region" description="Helical" evidence="6">
    <location>
        <begin position="172"/>
        <end position="195"/>
    </location>
</feature>
<feature type="transmembrane region" description="Helical" evidence="6">
    <location>
        <begin position="84"/>
        <end position="103"/>
    </location>
</feature>
<evidence type="ECO:0000256" key="1">
    <source>
        <dbReference type="ARBA" id="ARBA00004127"/>
    </source>
</evidence>
<gene>
    <name evidence="8" type="ORF">LMH87_002401</name>
</gene>
<name>A0A9W8Q8F2_AKAMU</name>
<accession>A0A9W8Q8F2</accession>
<comment type="caution">
    <text evidence="8">The sequence shown here is derived from an EMBL/GenBank/DDBJ whole genome shotgun (WGS) entry which is preliminary data.</text>
</comment>
<feature type="transmembrane region" description="Helical" evidence="6">
    <location>
        <begin position="405"/>
        <end position="428"/>
    </location>
</feature>
<evidence type="ECO:0000256" key="6">
    <source>
        <dbReference type="SAM" id="Phobius"/>
    </source>
</evidence>
<keyword evidence="4 6" id="KW-1133">Transmembrane helix</keyword>
<dbReference type="PROSITE" id="PS50850">
    <property type="entry name" value="MFS"/>
    <property type="match status" value="1"/>
</dbReference>
<proteinExistence type="predicted"/>
<dbReference type="PANTHER" id="PTHR23501:SF191">
    <property type="entry name" value="VACUOLAR BASIC AMINO ACID TRANSPORTER 4"/>
    <property type="match status" value="1"/>
</dbReference>
<dbReference type="SUPFAM" id="SSF103473">
    <property type="entry name" value="MFS general substrate transporter"/>
    <property type="match status" value="1"/>
</dbReference>
<dbReference type="InterPro" id="IPR020846">
    <property type="entry name" value="MFS_dom"/>
</dbReference>
<dbReference type="RefSeq" id="XP_056050844.1">
    <property type="nucleotide sequence ID" value="XM_056193848.1"/>
</dbReference>
<feature type="transmembrane region" description="Helical" evidence="6">
    <location>
        <begin position="372"/>
        <end position="393"/>
    </location>
</feature>
<sequence length="542" mass="57906">MVLNPPAVAPNASTPLLGSATQVKYQTTHDEGEETTIVQQDMPLAKLVIIMCTAWLGIFLAAIDSTIIATLSGPISSEFNSLQMFSWVAAAYLIGNAASQPLCGRFTDVLGRGPGLVASNILFAAGNLVCGVARDQYTMILGRAVAGIGGGGLVCIATFLASDLVSLRRRGLFQGIANLWYGIGGMVGGVAGGFLHDHTATGWRLAFFIQVPPAVFCAVAVYFLVEIQPKQSSKCLLARIDYLGALLTVAFVVILSLGLSSGGSIVPWTHPLPLTAVPMSLAILALLIRRERRVEQPIIPVRLLSDQTVFASFSISFLSVMIMMAATFYVPLFLQVRGESATKAGIKLLFSPASMPLGALGVGHVMKQTGRYVGLTASSIIAMGSGALIFTFQHESSRDWLTYTGLFLLGGGYTAVLTTTQIACIAAVDHAQQAVATSTIYLARSLGGTIGLAVASAVYQNTLSSGLWEIFEGRLNARGEIRRLLDDLSYLDQLPAEWHKGAIRAFMGAFHATWLTMIVWALLTLICVLPMRNHKLHSTLRR</sequence>
<dbReference type="InterPro" id="IPR011701">
    <property type="entry name" value="MFS"/>
</dbReference>
<evidence type="ECO:0000313" key="9">
    <source>
        <dbReference type="Proteomes" id="UP001144673"/>
    </source>
</evidence>
<feature type="transmembrane region" description="Helical" evidence="6">
    <location>
        <begin position="309"/>
        <end position="332"/>
    </location>
</feature>
<evidence type="ECO:0000256" key="5">
    <source>
        <dbReference type="ARBA" id="ARBA00023136"/>
    </source>
</evidence>
<feature type="transmembrane region" description="Helical" evidence="6">
    <location>
        <begin position="207"/>
        <end position="225"/>
    </location>
</feature>
<dbReference type="PANTHER" id="PTHR23501">
    <property type="entry name" value="MAJOR FACILITATOR SUPERFAMILY"/>
    <property type="match status" value="1"/>
</dbReference>
<keyword evidence="3 6" id="KW-0812">Transmembrane</keyword>
<evidence type="ECO:0000256" key="4">
    <source>
        <dbReference type="ARBA" id="ARBA00022989"/>
    </source>
</evidence>
<keyword evidence="2" id="KW-0813">Transport</keyword>
<dbReference type="Gene3D" id="1.20.1250.20">
    <property type="entry name" value="MFS general substrate transporter like domains"/>
    <property type="match status" value="2"/>
</dbReference>
<feature type="domain" description="Major facilitator superfamily (MFS) profile" evidence="7">
    <location>
        <begin position="50"/>
        <end position="536"/>
    </location>
</feature>
<evidence type="ECO:0000259" key="7">
    <source>
        <dbReference type="PROSITE" id="PS50850"/>
    </source>
</evidence>
<keyword evidence="9" id="KW-1185">Reference proteome</keyword>
<dbReference type="AlphaFoldDB" id="A0A9W8Q8F2"/>
<comment type="subcellular location">
    <subcellularLocation>
        <location evidence="1">Endomembrane system</location>
        <topology evidence="1">Multi-pass membrane protein</topology>
    </subcellularLocation>
</comment>
<evidence type="ECO:0000256" key="2">
    <source>
        <dbReference type="ARBA" id="ARBA00022448"/>
    </source>
</evidence>
<evidence type="ECO:0000256" key="3">
    <source>
        <dbReference type="ARBA" id="ARBA00022692"/>
    </source>
</evidence>
<dbReference type="Pfam" id="PF07690">
    <property type="entry name" value="MFS_1"/>
    <property type="match status" value="1"/>
</dbReference>
<evidence type="ECO:0000313" key="8">
    <source>
        <dbReference type="EMBL" id="KAJ4147903.1"/>
    </source>
</evidence>
<protein>
    <recommendedName>
        <fullName evidence="7">Major facilitator superfamily (MFS) profile domain-containing protein</fullName>
    </recommendedName>
</protein>
<feature type="transmembrane region" description="Helical" evidence="6">
    <location>
        <begin position="237"/>
        <end position="259"/>
    </location>
</feature>
<dbReference type="GO" id="GO:0000329">
    <property type="term" value="C:fungal-type vacuole membrane"/>
    <property type="evidence" value="ECO:0007669"/>
    <property type="project" value="TreeGrafter"/>
</dbReference>
<dbReference type="GO" id="GO:0015174">
    <property type="term" value="F:basic amino acid transmembrane transporter activity"/>
    <property type="evidence" value="ECO:0007669"/>
    <property type="project" value="TreeGrafter"/>
</dbReference>
<dbReference type="Proteomes" id="UP001144673">
    <property type="component" value="Chromosome 3"/>
</dbReference>
<feature type="transmembrane region" description="Helical" evidence="6">
    <location>
        <begin position="140"/>
        <end position="160"/>
    </location>
</feature>
<feature type="transmembrane region" description="Helical" evidence="6">
    <location>
        <begin position="344"/>
        <end position="365"/>
    </location>
</feature>
<dbReference type="GO" id="GO:0012505">
    <property type="term" value="C:endomembrane system"/>
    <property type="evidence" value="ECO:0007669"/>
    <property type="project" value="UniProtKB-SubCell"/>
</dbReference>
<feature type="transmembrane region" description="Helical" evidence="6">
    <location>
        <begin position="271"/>
        <end position="288"/>
    </location>
</feature>
<dbReference type="KEGG" id="amus:LMH87_002401"/>
<keyword evidence="5 6" id="KW-0472">Membrane</keyword>
<dbReference type="EMBL" id="JAJHUN010000010">
    <property type="protein sequence ID" value="KAJ4147903.1"/>
    <property type="molecule type" value="Genomic_DNA"/>
</dbReference>
<dbReference type="GeneID" id="80889560"/>
<feature type="transmembrane region" description="Helical" evidence="6">
    <location>
        <begin position="115"/>
        <end position="134"/>
    </location>
</feature>
<organism evidence="8 9">
    <name type="scientific">Akanthomyces muscarius</name>
    <name type="common">Entomopathogenic fungus</name>
    <name type="synonym">Lecanicillium muscarium</name>
    <dbReference type="NCBI Taxonomy" id="2231603"/>
    <lineage>
        <taxon>Eukaryota</taxon>
        <taxon>Fungi</taxon>
        <taxon>Dikarya</taxon>
        <taxon>Ascomycota</taxon>
        <taxon>Pezizomycotina</taxon>
        <taxon>Sordariomycetes</taxon>
        <taxon>Hypocreomycetidae</taxon>
        <taxon>Hypocreales</taxon>
        <taxon>Cordycipitaceae</taxon>
        <taxon>Akanthomyces</taxon>
    </lineage>
</organism>
<feature type="transmembrane region" description="Helical" evidence="6">
    <location>
        <begin position="512"/>
        <end position="531"/>
    </location>
</feature>
<reference evidence="8" key="1">
    <citation type="journal article" date="2023" name="Access Microbiol">
        <title>De-novo genome assembly for Akanthomyces muscarius, a biocontrol agent of insect agricultural pests.</title>
        <authorList>
            <person name="Erdos Z."/>
            <person name="Studholme D.J."/>
            <person name="Raymond B."/>
            <person name="Sharma M."/>
        </authorList>
    </citation>
    <scope>NUCLEOTIDE SEQUENCE</scope>
    <source>
        <strain evidence="8">Ve6</strain>
    </source>
</reference>